<gene>
    <name evidence="2" type="ORF">PHYSODRAFT_333274</name>
</gene>
<evidence type="ECO:0000256" key="1">
    <source>
        <dbReference type="SAM" id="SignalP"/>
    </source>
</evidence>
<proteinExistence type="predicted"/>
<reference evidence="2 3" key="1">
    <citation type="journal article" date="2006" name="Science">
        <title>Phytophthora genome sequences uncover evolutionary origins and mechanisms of pathogenesis.</title>
        <authorList>
            <person name="Tyler B.M."/>
            <person name="Tripathy S."/>
            <person name="Zhang X."/>
            <person name="Dehal P."/>
            <person name="Jiang R.H."/>
            <person name="Aerts A."/>
            <person name="Arredondo F.D."/>
            <person name="Baxter L."/>
            <person name="Bensasson D."/>
            <person name="Beynon J.L."/>
            <person name="Chapman J."/>
            <person name="Damasceno C.M."/>
            <person name="Dorrance A.E."/>
            <person name="Dou D."/>
            <person name="Dickerman A.W."/>
            <person name="Dubchak I.L."/>
            <person name="Garbelotto M."/>
            <person name="Gijzen M."/>
            <person name="Gordon S.G."/>
            <person name="Govers F."/>
            <person name="Grunwald N.J."/>
            <person name="Huang W."/>
            <person name="Ivors K.L."/>
            <person name="Jones R.W."/>
            <person name="Kamoun S."/>
            <person name="Krampis K."/>
            <person name="Lamour K.H."/>
            <person name="Lee M.K."/>
            <person name="McDonald W.H."/>
            <person name="Medina M."/>
            <person name="Meijer H.J."/>
            <person name="Nordberg E.K."/>
            <person name="Maclean D.J."/>
            <person name="Ospina-Giraldo M.D."/>
            <person name="Morris P.F."/>
            <person name="Phuntumart V."/>
            <person name="Putnam N.H."/>
            <person name="Rash S."/>
            <person name="Rose J.K."/>
            <person name="Sakihama Y."/>
            <person name="Salamov A.A."/>
            <person name="Savidor A."/>
            <person name="Scheuring C.F."/>
            <person name="Smith B.M."/>
            <person name="Sobral B.W."/>
            <person name="Terry A."/>
            <person name="Torto-Alalibo T.A."/>
            <person name="Win J."/>
            <person name="Xu Z."/>
            <person name="Zhang H."/>
            <person name="Grigoriev I.V."/>
            <person name="Rokhsar D.S."/>
            <person name="Boore J.L."/>
        </authorList>
    </citation>
    <scope>NUCLEOTIDE SEQUENCE [LARGE SCALE GENOMIC DNA]</scope>
    <source>
        <strain evidence="2 3">P6497</strain>
    </source>
</reference>
<dbReference type="SMR" id="G4ZME6"/>
<dbReference type="KEGG" id="psoj:PHYSODRAFT_333274"/>
<feature type="chain" id="PRO_5003472664" description="RxLR effector protein" evidence="1">
    <location>
        <begin position="23"/>
        <end position="434"/>
    </location>
</feature>
<organism evidence="2 3">
    <name type="scientific">Phytophthora sojae (strain P6497)</name>
    <name type="common">Soybean stem and root rot agent</name>
    <name type="synonym">Phytophthora megasperma f. sp. glycines</name>
    <dbReference type="NCBI Taxonomy" id="1094619"/>
    <lineage>
        <taxon>Eukaryota</taxon>
        <taxon>Sar</taxon>
        <taxon>Stramenopiles</taxon>
        <taxon>Oomycota</taxon>
        <taxon>Peronosporomycetes</taxon>
        <taxon>Peronosporales</taxon>
        <taxon>Peronosporaceae</taxon>
        <taxon>Phytophthora</taxon>
    </lineage>
</organism>
<dbReference type="STRING" id="1094619.G4ZME6"/>
<name>G4ZME6_PHYSP</name>
<keyword evidence="3" id="KW-1185">Reference proteome</keyword>
<evidence type="ECO:0000313" key="3">
    <source>
        <dbReference type="Proteomes" id="UP000002640"/>
    </source>
</evidence>
<dbReference type="AlphaFoldDB" id="G4ZME6"/>
<dbReference type="OMA" id="AEQTSAW"/>
<dbReference type="InParanoid" id="G4ZME6"/>
<dbReference type="Proteomes" id="UP000002640">
    <property type="component" value="Unassembled WGS sequence"/>
</dbReference>
<evidence type="ECO:0008006" key="4">
    <source>
        <dbReference type="Google" id="ProtNLM"/>
    </source>
</evidence>
<sequence length="434" mass="47642">MRLNCIVVLAVAIVACVDCVTASTDFKTITPNISTAIHSTANRGVETAKLKSYLLRNKDGVQVLTKLKLDSGIMAALKSSKMDALSTYVNMFNKKHPNDKISVIGTLTTRYGDATVAGALVSAMDNPQTKDRATRLRTDQIEAWLSSQKSVDDVFKLLRLRDNRYEALISRKLGVLENYIRVFNSRNDGQDTLLNALARGFGGEANLASMLNAAKFDPMEMKAVRLENSLIKQWVDNPSSEVSMIGALTAHYGDEAVASGLVTAPASRDPIVETMASNLQKEQFAIWLKSGKSADDAFTLLKFPVDNFVAIASPKLEALEEYIKLVNGKKSETTTLLQVLTKGYGEGELALKLMMAKALPSVRGQAKAQELQTAQFVHWVDEGYDPIRVLTKFYKVDASNVKAADVTEKTVAKQFKAVYDRTHGVHTDAQPRRS</sequence>
<accession>G4ZME6</accession>
<dbReference type="PROSITE" id="PS51257">
    <property type="entry name" value="PROKAR_LIPOPROTEIN"/>
    <property type="match status" value="1"/>
</dbReference>
<protein>
    <recommendedName>
        <fullName evidence="4">RxLR effector protein</fullName>
    </recommendedName>
</protein>
<dbReference type="RefSeq" id="XP_009528748.1">
    <property type="nucleotide sequence ID" value="XM_009530453.1"/>
</dbReference>
<dbReference type="GeneID" id="20646637"/>
<keyword evidence="1" id="KW-0732">Signal</keyword>
<evidence type="ECO:0000313" key="2">
    <source>
        <dbReference type="EMBL" id="EGZ14999.1"/>
    </source>
</evidence>
<dbReference type="EMBL" id="JH159155">
    <property type="protein sequence ID" value="EGZ14999.1"/>
    <property type="molecule type" value="Genomic_DNA"/>
</dbReference>
<feature type="signal peptide" evidence="1">
    <location>
        <begin position="1"/>
        <end position="22"/>
    </location>
</feature>